<comment type="caution">
    <text evidence="3">The sequence shown here is derived from an EMBL/GenBank/DDBJ whole genome shotgun (WGS) entry which is preliminary data.</text>
</comment>
<evidence type="ECO:0000313" key="3">
    <source>
        <dbReference type="EMBL" id="GIJ50885.1"/>
    </source>
</evidence>
<evidence type="ECO:0000256" key="2">
    <source>
        <dbReference type="SAM" id="SignalP"/>
    </source>
</evidence>
<feature type="chain" id="PRO_5035237794" description="Lipoprotein" evidence="2">
    <location>
        <begin position="24"/>
        <end position="184"/>
    </location>
</feature>
<feature type="region of interest" description="Disordered" evidence="1">
    <location>
        <begin position="25"/>
        <end position="50"/>
    </location>
</feature>
<dbReference type="Proteomes" id="UP000619260">
    <property type="component" value="Unassembled WGS sequence"/>
</dbReference>
<reference evidence="3" key="1">
    <citation type="submission" date="2021-01" db="EMBL/GenBank/DDBJ databases">
        <title>Whole genome shotgun sequence of Virgisporangium aliadipatigenens NBRC 105644.</title>
        <authorList>
            <person name="Komaki H."/>
            <person name="Tamura T."/>
        </authorList>
    </citation>
    <scope>NUCLEOTIDE SEQUENCE</scope>
    <source>
        <strain evidence="3">NBRC 105644</strain>
    </source>
</reference>
<keyword evidence="4" id="KW-1185">Reference proteome</keyword>
<gene>
    <name evidence="3" type="ORF">Val02_77710</name>
</gene>
<feature type="signal peptide" evidence="2">
    <location>
        <begin position="1"/>
        <end position="23"/>
    </location>
</feature>
<keyword evidence="2" id="KW-0732">Signal</keyword>
<protein>
    <recommendedName>
        <fullName evidence="5">Lipoprotein</fullName>
    </recommendedName>
</protein>
<evidence type="ECO:0000256" key="1">
    <source>
        <dbReference type="SAM" id="MobiDB-lite"/>
    </source>
</evidence>
<accession>A0A8J3YW44</accession>
<evidence type="ECO:0008006" key="5">
    <source>
        <dbReference type="Google" id="ProtNLM"/>
    </source>
</evidence>
<dbReference type="EMBL" id="BOPF01000040">
    <property type="protein sequence ID" value="GIJ50885.1"/>
    <property type="molecule type" value="Genomic_DNA"/>
</dbReference>
<sequence>MRVRQGLALTLLAVLLTAGCAGKDGGGDDVASATGDKGGATPTAGASPMNEQERAAKFGDCMRANGLPEFKDPEVEEGRVGMMVPEGTDKATVDAAMAKCKEFLPGGGELRKPDAAAMEQMRKHAQCMRENGIPDFPDPSEEGGIALDLDKLGLSGPDDPRLKAAEEACKQYMPEGPGAQKKTG</sequence>
<feature type="region of interest" description="Disordered" evidence="1">
    <location>
        <begin position="130"/>
        <end position="161"/>
    </location>
</feature>
<dbReference type="AlphaFoldDB" id="A0A8J3YW44"/>
<dbReference type="PROSITE" id="PS51257">
    <property type="entry name" value="PROKAR_LIPOPROTEIN"/>
    <property type="match status" value="1"/>
</dbReference>
<dbReference type="RefSeq" id="WP_203904303.1">
    <property type="nucleotide sequence ID" value="NZ_BOPF01000040.1"/>
</dbReference>
<evidence type="ECO:0000313" key="4">
    <source>
        <dbReference type="Proteomes" id="UP000619260"/>
    </source>
</evidence>
<proteinExistence type="predicted"/>
<name>A0A8J3YW44_9ACTN</name>
<organism evidence="3 4">
    <name type="scientific">Virgisporangium aliadipatigenens</name>
    <dbReference type="NCBI Taxonomy" id="741659"/>
    <lineage>
        <taxon>Bacteria</taxon>
        <taxon>Bacillati</taxon>
        <taxon>Actinomycetota</taxon>
        <taxon>Actinomycetes</taxon>
        <taxon>Micromonosporales</taxon>
        <taxon>Micromonosporaceae</taxon>
        <taxon>Virgisporangium</taxon>
    </lineage>
</organism>